<feature type="binding site" evidence="8">
    <location>
        <position position="30"/>
    </location>
    <ligand>
        <name>Mg(2+)</name>
        <dbReference type="ChEBI" id="CHEBI:18420"/>
    </ligand>
</feature>
<dbReference type="PROSITE" id="PS01266">
    <property type="entry name" value="ADENYLOSUCCIN_SYN_1"/>
    <property type="match status" value="1"/>
</dbReference>
<dbReference type="Gene3D" id="3.90.170.10">
    <property type="entry name" value="Adenylosuccinate Synthetase, subunit A, domain 3"/>
    <property type="match status" value="1"/>
</dbReference>
<dbReference type="InterPro" id="IPR042109">
    <property type="entry name" value="Adenylosuccinate_synth_dom1"/>
</dbReference>
<dbReference type="Ensembl" id="ENSXCOT00000017869.1">
    <property type="protein sequence ID" value="ENSXCOP00000017646.1"/>
    <property type="gene ID" value="ENSXCOG00000013307.1"/>
</dbReference>
<feature type="binding site" evidence="8">
    <location>
        <position position="146"/>
    </location>
    <ligand>
        <name>IMP</name>
        <dbReference type="ChEBI" id="CHEBI:58053"/>
    </ligand>
</feature>
<keyword evidence="3 8" id="KW-0479">Metal-binding</keyword>
<dbReference type="GO" id="GO:0044208">
    <property type="term" value="P:'de novo' AMP biosynthetic process"/>
    <property type="evidence" value="ECO:0007669"/>
    <property type="project" value="UniProtKB-UniRule"/>
</dbReference>
<dbReference type="PANTHER" id="PTHR11846:SF13">
    <property type="entry name" value="ADENYLOSUCCINATE SYNTHETASE ISOZYME 2"/>
    <property type="match status" value="1"/>
</dbReference>
<reference evidence="12" key="2">
    <citation type="submission" date="2025-09" db="UniProtKB">
        <authorList>
            <consortium name="Ensembl"/>
        </authorList>
    </citation>
    <scope>IDENTIFICATION</scope>
</reference>
<feature type="active site" description="Proton donor" evidence="8">
    <location>
        <position position="58"/>
    </location>
</feature>
<comment type="function">
    <text evidence="10">Plays an important role in the de novo pathway of purine nucleotide biosynthesis.</text>
</comment>
<dbReference type="PANTHER" id="PTHR11846">
    <property type="entry name" value="ADENYLOSUCCINATE SYNTHETASE"/>
    <property type="match status" value="1"/>
</dbReference>
<comment type="subunit">
    <text evidence="1 8">Homodimer.</text>
</comment>
<sequence>KSKTIYYFNPGSLPPIGNRVTVVLGAQWGDEGKGKVVDLLAQDADMVCRCQGGNNAGHTVVVDSVEYDFHLLPSGIINPKVTAFIGNGVVIHLPGLFEEAEKNKGKGKGDVCPLSPSSAVFDFHQAVDGVQEQQRQEQAGKNLGTTKKGIGPVYSAKAARSGLRICDLLADFTQFSERSVPALQDFTFPPQLEQCCDGFLTTENNIGYMHIYVCILFFAGTYPFVTSSNCTVGGVCTGLGMPPQNVGEVYGVVKAYTTRVGIGAFPSEQSNEIGELLQNRGKEIGVTTGRKRRCGWLDLVLIKYAHMINGFTAYVFFSVFLSVLAFFFKCESYKKKYLIYFSFIPNQEVLQRVEVQYETLPGWKSDTSAARSFAELPENAQQYVRFVEEHVGVPVKWIGVGKSRESMIQLF</sequence>
<evidence type="ECO:0000256" key="7">
    <source>
        <dbReference type="ARBA" id="ARBA00023134"/>
    </source>
</evidence>
<feature type="transmembrane region" description="Helical" evidence="11">
    <location>
        <begin position="311"/>
        <end position="328"/>
    </location>
</feature>
<feature type="active site" evidence="9">
    <location>
        <position position="157"/>
    </location>
</feature>
<feature type="binding site" evidence="8">
    <location>
        <begin position="55"/>
        <end position="58"/>
    </location>
    <ligand>
        <name>IMP</name>
        <dbReference type="ChEBI" id="CHEBI:58053"/>
    </ligand>
</feature>
<dbReference type="InterPro" id="IPR018220">
    <property type="entry name" value="Adenylosuccin_syn_GTP-bd"/>
</dbReference>
<comment type="similarity">
    <text evidence="8 10">Belongs to the adenylosuccinate synthetase family.</text>
</comment>
<evidence type="ECO:0000256" key="1">
    <source>
        <dbReference type="ARBA" id="ARBA00011738"/>
    </source>
</evidence>
<dbReference type="InterPro" id="IPR001114">
    <property type="entry name" value="Adenylosuccinate_synthetase"/>
</dbReference>
<keyword evidence="5 8" id="KW-0658">Purine biosynthesis</keyword>
<dbReference type="HAMAP" id="MF_00011">
    <property type="entry name" value="Adenylosucc_synth"/>
    <property type="match status" value="1"/>
</dbReference>
<evidence type="ECO:0000256" key="8">
    <source>
        <dbReference type="HAMAP-Rule" id="MF_03125"/>
    </source>
</evidence>
<dbReference type="GO" id="GO:0046040">
    <property type="term" value="P:IMP metabolic process"/>
    <property type="evidence" value="ECO:0007669"/>
    <property type="project" value="TreeGrafter"/>
</dbReference>
<evidence type="ECO:0000256" key="6">
    <source>
        <dbReference type="ARBA" id="ARBA00022842"/>
    </source>
</evidence>
<comment type="subcellular location">
    <subcellularLocation>
        <location evidence="8">Cytoplasm</location>
    </subcellularLocation>
</comment>
<feature type="binding site" evidence="8">
    <location>
        <position position="290"/>
    </location>
    <ligand>
        <name>IMP</name>
        <dbReference type="ChEBI" id="CHEBI:58053"/>
    </ligand>
</feature>
<dbReference type="CDD" id="cd03108">
    <property type="entry name" value="AdSS"/>
    <property type="match status" value="1"/>
</dbReference>
<keyword evidence="8" id="KW-0963">Cytoplasm</keyword>
<dbReference type="Gene3D" id="3.40.440.10">
    <property type="entry name" value="Adenylosuccinate Synthetase, subunit A, domain 1"/>
    <property type="match status" value="2"/>
</dbReference>
<dbReference type="UniPathway" id="UPA00075">
    <property type="reaction ID" value="UER00335"/>
</dbReference>
<keyword evidence="11" id="KW-0472">Membrane</keyword>
<dbReference type="GO" id="GO:0004019">
    <property type="term" value="F:adenylosuccinate synthase activity"/>
    <property type="evidence" value="ECO:0007669"/>
    <property type="project" value="UniProtKB-UniRule"/>
</dbReference>
<feature type="binding site" evidence="8">
    <location>
        <begin position="57"/>
        <end position="59"/>
    </location>
    <ligand>
        <name>GTP</name>
        <dbReference type="ChEBI" id="CHEBI:37565"/>
    </ligand>
</feature>
<keyword evidence="11" id="KW-0812">Transmembrane</keyword>
<feature type="active site" description="Proton acceptor" evidence="8">
    <location>
        <position position="30"/>
    </location>
</feature>
<evidence type="ECO:0000256" key="9">
    <source>
        <dbReference type="PROSITE-ProRule" id="PRU10134"/>
    </source>
</evidence>
<keyword evidence="13" id="KW-1185">Reference proteome</keyword>
<dbReference type="EC" id="6.3.4.4" evidence="8 10"/>
<feature type="binding site" evidence="8">
    <location>
        <begin position="286"/>
        <end position="292"/>
    </location>
    <ligand>
        <name>substrate</name>
    </ligand>
</feature>
<evidence type="ECO:0000256" key="10">
    <source>
        <dbReference type="RuleBase" id="RU000520"/>
    </source>
</evidence>
<dbReference type="Pfam" id="PF00709">
    <property type="entry name" value="Adenylsucc_synt"/>
    <property type="match status" value="2"/>
</dbReference>
<dbReference type="Proteomes" id="UP000261380">
    <property type="component" value="Unplaced"/>
</dbReference>
<dbReference type="SMART" id="SM00788">
    <property type="entry name" value="Adenylsucc_synt"/>
    <property type="match status" value="1"/>
</dbReference>
<protein>
    <recommendedName>
        <fullName evidence="8 10">Adenylosuccinate synthetase</fullName>
        <shortName evidence="8">AMPSase</shortName>
        <shortName evidence="8">AdSS</shortName>
        <ecNumber evidence="8 10">6.3.4.4</ecNumber>
    </recommendedName>
    <alternativeName>
        <fullName evidence="8">IMP--aspartate ligase</fullName>
    </alternativeName>
</protein>
<dbReference type="InterPro" id="IPR033128">
    <property type="entry name" value="Adenylosuccin_syn_Lys_AS"/>
</dbReference>
<name>A0A3B5M8P3_9TELE</name>
<evidence type="ECO:0000313" key="13">
    <source>
        <dbReference type="Proteomes" id="UP000261380"/>
    </source>
</evidence>
<evidence type="ECO:0000256" key="5">
    <source>
        <dbReference type="ARBA" id="ARBA00022755"/>
    </source>
</evidence>
<comment type="catalytic activity">
    <reaction evidence="8 10">
        <text>IMP + L-aspartate + GTP = N(6)-(1,2-dicarboxyethyl)-AMP + GDP + phosphate + 2 H(+)</text>
        <dbReference type="Rhea" id="RHEA:15753"/>
        <dbReference type="ChEBI" id="CHEBI:15378"/>
        <dbReference type="ChEBI" id="CHEBI:29991"/>
        <dbReference type="ChEBI" id="CHEBI:37565"/>
        <dbReference type="ChEBI" id="CHEBI:43474"/>
        <dbReference type="ChEBI" id="CHEBI:57567"/>
        <dbReference type="ChEBI" id="CHEBI:58053"/>
        <dbReference type="ChEBI" id="CHEBI:58189"/>
        <dbReference type="EC" id="6.3.4.4"/>
    </reaction>
</comment>
<dbReference type="AlphaFoldDB" id="A0A3B5M8P3"/>
<keyword evidence="2 8" id="KW-0436">Ligase</keyword>
<comment type="pathway">
    <text evidence="8 10">Purine metabolism; AMP biosynthesis via de novo pathway; AMP from IMP: step 1/2.</text>
</comment>
<feature type="binding site" evidence="8">
    <location>
        <begin position="30"/>
        <end position="33"/>
    </location>
    <ligand>
        <name>IMP</name>
        <dbReference type="ChEBI" id="CHEBI:58053"/>
    </ligand>
</feature>
<evidence type="ECO:0000313" key="12">
    <source>
        <dbReference type="Ensembl" id="ENSXCOP00000017646.1"/>
    </source>
</evidence>
<reference evidence="12" key="1">
    <citation type="submission" date="2025-08" db="UniProtKB">
        <authorList>
            <consortium name="Ensembl"/>
        </authorList>
    </citation>
    <scope>IDENTIFICATION</scope>
</reference>
<evidence type="ECO:0000256" key="11">
    <source>
        <dbReference type="SAM" id="Phobius"/>
    </source>
</evidence>
<evidence type="ECO:0000256" key="4">
    <source>
        <dbReference type="ARBA" id="ARBA00022741"/>
    </source>
</evidence>
<comment type="function">
    <text evidence="8">Plays an important role in the de novo pathway and in the salvage pathway of purine nucleotide biosynthesis. Catalyzes the first commited step in the biosynthesis of AMP from IMP.</text>
</comment>
<organism evidence="12 13">
    <name type="scientific">Xiphophorus couchianus</name>
    <name type="common">Monterrey platyfish</name>
    <dbReference type="NCBI Taxonomy" id="32473"/>
    <lineage>
        <taxon>Eukaryota</taxon>
        <taxon>Metazoa</taxon>
        <taxon>Chordata</taxon>
        <taxon>Craniata</taxon>
        <taxon>Vertebrata</taxon>
        <taxon>Euteleostomi</taxon>
        <taxon>Actinopterygii</taxon>
        <taxon>Neopterygii</taxon>
        <taxon>Teleostei</taxon>
        <taxon>Neoteleostei</taxon>
        <taxon>Acanthomorphata</taxon>
        <taxon>Ovalentaria</taxon>
        <taxon>Atherinomorphae</taxon>
        <taxon>Cyprinodontiformes</taxon>
        <taxon>Poeciliidae</taxon>
        <taxon>Poeciliinae</taxon>
        <taxon>Xiphophorus</taxon>
    </lineage>
</organism>
<feature type="binding site" evidence="8">
    <location>
        <position position="160"/>
    </location>
    <ligand>
        <name>IMP</name>
        <dbReference type="ChEBI" id="CHEBI:58053"/>
        <note>ligand shared between dimeric partners</note>
    </ligand>
</feature>
<feature type="binding site" evidence="8">
    <location>
        <position position="57"/>
    </location>
    <ligand>
        <name>Mg(2+)</name>
        <dbReference type="ChEBI" id="CHEBI:18420"/>
    </ligand>
</feature>
<feature type="binding site" evidence="8">
    <location>
        <position position="292"/>
    </location>
    <ligand>
        <name>GTP</name>
        <dbReference type="ChEBI" id="CHEBI:37565"/>
    </ligand>
</feature>
<dbReference type="GO" id="GO:0005737">
    <property type="term" value="C:cytoplasm"/>
    <property type="evidence" value="ECO:0007669"/>
    <property type="project" value="UniProtKB-SubCell"/>
</dbReference>
<evidence type="ECO:0000256" key="3">
    <source>
        <dbReference type="ARBA" id="ARBA00022723"/>
    </source>
</evidence>
<keyword evidence="7 8" id="KW-0342">GTP-binding</keyword>
<feature type="binding site" evidence="8">
    <location>
        <begin position="399"/>
        <end position="401"/>
    </location>
    <ligand>
        <name>GTP</name>
        <dbReference type="ChEBI" id="CHEBI:37565"/>
    </ligand>
</feature>
<feature type="binding site" evidence="8">
    <location>
        <position position="226"/>
    </location>
    <ligand>
        <name>IMP</name>
        <dbReference type="ChEBI" id="CHEBI:58053"/>
    </ligand>
</feature>
<comment type="caution">
    <text evidence="8">Lacks conserved residue(s) required for the propagation of feature annotation.</text>
</comment>
<dbReference type="InterPro" id="IPR042111">
    <property type="entry name" value="Adenylosuccinate_synth_dom3"/>
</dbReference>
<keyword evidence="4 8" id="KW-0547">Nucleotide-binding</keyword>
<accession>A0A3B5M8P3</accession>
<proteinExistence type="inferred from homology"/>
<dbReference type="InterPro" id="IPR027417">
    <property type="entry name" value="P-loop_NTPase"/>
</dbReference>
<dbReference type="PROSITE" id="PS00513">
    <property type="entry name" value="ADENYLOSUCCIN_SYN_2"/>
    <property type="match status" value="1"/>
</dbReference>
<dbReference type="GO" id="GO:0005525">
    <property type="term" value="F:GTP binding"/>
    <property type="evidence" value="ECO:0007669"/>
    <property type="project" value="UniProtKB-UniRule"/>
</dbReference>
<dbReference type="SUPFAM" id="SSF52540">
    <property type="entry name" value="P-loop containing nucleoside triphosphate hydrolases"/>
    <property type="match status" value="1"/>
</dbReference>
<keyword evidence="11" id="KW-1133">Transmembrane helix</keyword>
<dbReference type="GeneTree" id="ENSGT00390000015553"/>
<evidence type="ECO:0000256" key="2">
    <source>
        <dbReference type="ARBA" id="ARBA00022598"/>
    </source>
</evidence>
<comment type="cofactor">
    <cofactor evidence="8">
        <name>Mg(2+)</name>
        <dbReference type="ChEBI" id="CHEBI:18420"/>
    </cofactor>
    <text evidence="8">Binds 1 Mg(2+) ion per subunit.</text>
</comment>
<dbReference type="GO" id="GO:0000287">
    <property type="term" value="F:magnesium ion binding"/>
    <property type="evidence" value="ECO:0007669"/>
    <property type="project" value="UniProtKB-UniRule"/>
</dbReference>
<feature type="binding site" evidence="8">
    <location>
        <begin position="29"/>
        <end position="35"/>
    </location>
    <ligand>
        <name>GTP</name>
        <dbReference type="ChEBI" id="CHEBI:37565"/>
    </ligand>
</feature>
<dbReference type="FunFam" id="3.90.170.10:FF:000001">
    <property type="entry name" value="Adenylosuccinate synthetase"/>
    <property type="match status" value="1"/>
</dbReference>
<keyword evidence="6 8" id="KW-0460">Magnesium</keyword>